<feature type="transmembrane region" description="Helical" evidence="6">
    <location>
        <begin position="288"/>
        <end position="310"/>
    </location>
</feature>
<keyword evidence="2" id="KW-1003">Cell membrane</keyword>
<name>A0ABS8CN02_9RHOB</name>
<dbReference type="PANTHER" id="PTHR30482">
    <property type="entry name" value="HIGH-AFFINITY BRANCHED-CHAIN AMINO ACID TRANSPORT SYSTEM PERMEASE"/>
    <property type="match status" value="1"/>
</dbReference>
<proteinExistence type="predicted"/>
<accession>A0ABS8CN02</accession>
<dbReference type="InterPro" id="IPR043428">
    <property type="entry name" value="LivM-like"/>
</dbReference>
<dbReference type="RefSeq" id="WP_226935961.1">
    <property type="nucleotide sequence ID" value="NZ_JACDXX010000010.1"/>
</dbReference>
<evidence type="ECO:0000256" key="5">
    <source>
        <dbReference type="ARBA" id="ARBA00023136"/>
    </source>
</evidence>
<keyword evidence="8" id="KW-1185">Reference proteome</keyword>
<protein>
    <submittedName>
        <fullName evidence="7">Branched-chain amino acid ABC transporter permease</fullName>
    </submittedName>
</protein>
<dbReference type="Proteomes" id="UP001198571">
    <property type="component" value="Unassembled WGS sequence"/>
</dbReference>
<keyword evidence="5 6" id="KW-0472">Membrane</keyword>
<evidence type="ECO:0000313" key="7">
    <source>
        <dbReference type="EMBL" id="MCB5410770.1"/>
    </source>
</evidence>
<feature type="transmembrane region" description="Helical" evidence="6">
    <location>
        <begin position="259"/>
        <end position="281"/>
    </location>
</feature>
<sequence>MGHQTMTFAAEPGKETPLGIAKSHQLLFVLLAALLCAGPFIAYPLLVIKVLCFGLFAMSLNLMLGNLGLLSFGHAAYFGISSYAAAHAAKVWGLTPELALLFAVAVSLLLGAIFGALSVRRSGIYFAMVTLAFAQMIYFFSLQAPFTGGEDGIQNVPRGALFGVISLQNDLNLYAMVAILFLLAVLAIWRITYSPLGQILRAIRDNEPRTISLGYRVERYKWLTFVLAAGFAGLAGGLKAISFQLASLTDVYWGMSGEVVLMVMIGGMASFFGPLIGALLVIWMQNELAAFGAWVTIMQGVVFMLCVLLFRQGLLGTIAEKLRLRL</sequence>
<evidence type="ECO:0000256" key="6">
    <source>
        <dbReference type="SAM" id="Phobius"/>
    </source>
</evidence>
<gene>
    <name evidence="7" type="ORF">H0485_12275</name>
</gene>
<keyword evidence="3 6" id="KW-0812">Transmembrane</keyword>
<comment type="subcellular location">
    <subcellularLocation>
        <location evidence="1">Cell membrane</location>
        <topology evidence="1">Multi-pass membrane protein</topology>
    </subcellularLocation>
</comment>
<organism evidence="7 8">
    <name type="scientific">Pseudogemmobacter faecipullorum</name>
    <dbReference type="NCBI Taxonomy" id="2755041"/>
    <lineage>
        <taxon>Bacteria</taxon>
        <taxon>Pseudomonadati</taxon>
        <taxon>Pseudomonadota</taxon>
        <taxon>Alphaproteobacteria</taxon>
        <taxon>Rhodobacterales</taxon>
        <taxon>Paracoccaceae</taxon>
        <taxon>Pseudogemmobacter</taxon>
    </lineage>
</organism>
<dbReference type="InterPro" id="IPR001851">
    <property type="entry name" value="ABC_transp_permease"/>
</dbReference>
<evidence type="ECO:0000256" key="3">
    <source>
        <dbReference type="ARBA" id="ARBA00022692"/>
    </source>
</evidence>
<feature type="transmembrane region" description="Helical" evidence="6">
    <location>
        <begin position="60"/>
        <end position="86"/>
    </location>
</feature>
<feature type="transmembrane region" description="Helical" evidence="6">
    <location>
        <begin position="26"/>
        <end position="48"/>
    </location>
</feature>
<dbReference type="CDD" id="cd06581">
    <property type="entry name" value="TM_PBP1_LivM_like"/>
    <property type="match status" value="1"/>
</dbReference>
<dbReference type="PANTHER" id="PTHR30482:SF17">
    <property type="entry name" value="ABC TRANSPORTER ATP-BINDING PROTEIN"/>
    <property type="match status" value="1"/>
</dbReference>
<reference evidence="7 8" key="1">
    <citation type="submission" date="2020-07" db="EMBL/GenBank/DDBJ databases">
        <title>Pseudogemmobacter sp. nov., isolated from poultry manure in Taiwan.</title>
        <authorList>
            <person name="Lin S.-Y."/>
            <person name="Tang Y.-S."/>
            <person name="Young C.-C."/>
        </authorList>
    </citation>
    <scope>NUCLEOTIDE SEQUENCE [LARGE SCALE GENOMIC DNA]</scope>
    <source>
        <strain evidence="7 8">CC-YST710</strain>
    </source>
</reference>
<feature type="transmembrane region" description="Helical" evidence="6">
    <location>
        <begin position="124"/>
        <end position="141"/>
    </location>
</feature>
<evidence type="ECO:0000256" key="4">
    <source>
        <dbReference type="ARBA" id="ARBA00022989"/>
    </source>
</evidence>
<evidence type="ECO:0000313" key="8">
    <source>
        <dbReference type="Proteomes" id="UP001198571"/>
    </source>
</evidence>
<feature type="transmembrane region" description="Helical" evidence="6">
    <location>
        <begin position="222"/>
        <end position="247"/>
    </location>
</feature>
<feature type="transmembrane region" description="Helical" evidence="6">
    <location>
        <begin position="171"/>
        <end position="191"/>
    </location>
</feature>
<dbReference type="EMBL" id="JACDXX010000010">
    <property type="protein sequence ID" value="MCB5410770.1"/>
    <property type="molecule type" value="Genomic_DNA"/>
</dbReference>
<comment type="caution">
    <text evidence="7">The sequence shown here is derived from an EMBL/GenBank/DDBJ whole genome shotgun (WGS) entry which is preliminary data.</text>
</comment>
<evidence type="ECO:0000256" key="2">
    <source>
        <dbReference type="ARBA" id="ARBA00022475"/>
    </source>
</evidence>
<keyword evidence="4 6" id="KW-1133">Transmembrane helix</keyword>
<evidence type="ECO:0000256" key="1">
    <source>
        <dbReference type="ARBA" id="ARBA00004651"/>
    </source>
</evidence>
<feature type="transmembrane region" description="Helical" evidence="6">
    <location>
        <begin position="98"/>
        <end position="117"/>
    </location>
</feature>
<dbReference type="Pfam" id="PF02653">
    <property type="entry name" value="BPD_transp_2"/>
    <property type="match status" value="1"/>
</dbReference>